<dbReference type="Pfam" id="PF01510">
    <property type="entry name" value="Amidase_2"/>
    <property type="match status" value="1"/>
</dbReference>
<dbReference type="GO" id="GO:0008745">
    <property type="term" value="F:N-acetylmuramoyl-L-alanine amidase activity"/>
    <property type="evidence" value="ECO:0007669"/>
    <property type="project" value="UniProtKB-EC"/>
</dbReference>
<dbReference type="OrthoDB" id="9794294at2"/>
<comment type="catalytic activity">
    <reaction evidence="1">
        <text>Hydrolyzes the link between N-acetylmuramoyl residues and L-amino acid residues in certain cell-wall glycopeptides.</text>
        <dbReference type="EC" id="3.5.1.28"/>
    </reaction>
</comment>
<keyword evidence="4" id="KW-0378">Hydrolase</keyword>
<dbReference type="CDD" id="cd06583">
    <property type="entry name" value="PGRP"/>
    <property type="match status" value="1"/>
</dbReference>
<dbReference type="GO" id="GO:0009254">
    <property type="term" value="P:peptidoglycan turnover"/>
    <property type="evidence" value="ECO:0007669"/>
    <property type="project" value="TreeGrafter"/>
</dbReference>
<dbReference type="STRING" id="1246626.BleG1_2864"/>
<feature type="region of interest" description="Disordered" evidence="10">
    <location>
        <begin position="1"/>
        <end position="26"/>
    </location>
</feature>
<dbReference type="InterPro" id="IPR002502">
    <property type="entry name" value="Amidase_domain"/>
</dbReference>
<accession>A0A060M4F5</accession>
<name>A0A060M4F5_9BACI</name>
<dbReference type="EC" id="3.5.1.28" evidence="3"/>
<evidence type="ECO:0000259" key="11">
    <source>
        <dbReference type="SMART" id="SM00644"/>
    </source>
</evidence>
<evidence type="ECO:0000256" key="4">
    <source>
        <dbReference type="ARBA" id="ARBA00022801"/>
    </source>
</evidence>
<evidence type="ECO:0000256" key="5">
    <source>
        <dbReference type="ARBA" id="ARBA00022969"/>
    </source>
</evidence>
<dbReference type="PATRIC" id="fig|1246626.3.peg.2853"/>
<dbReference type="PANTHER" id="PTHR30417:SF11">
    <property type="entry name" value="N-ACETYLMURAMOYL-L-ALANINE AMIDASE XLYA"/>
    <property type="match status" value="1"/>
</dbReference>
<evidence type="ECO:0000256" key="3">
    <source>
        <dbReference type="ARBA" id="ARBA00011901"/>
    </source>
</evidence>
<dbReference type="AlphaFoldDB" id="A0A060M4F5"/>
<dbReference type="Proteomes" id="UP000027142">
    <property type="component" value="Chromosome"/>
</dbReference>
<organism evidence="12 13">
    <name type="scientific">Shouchella lehensis G1</name>
    <dbReference type="NCBI Taxonomy" id="1246626"/>
    <lineage>
        <taxon>Bacteria</taxon>
        <taxon>Bacillati</taxon>
        <taxon>Bacillota</taxon>
        <taxon>Bacilli</taxon>
        <taxon>Bacillales</taxon>
        <taxon>Bacillaceae</taxon>
        <taxon>Shouchella</taxon>
    </lineage>
</organism>
<sequence length="316" mass="34611">MVAIKRQIVSSSVGSRVTSGNSNPQNYITVHQTGNTRAGANAEMHARLQSNGNSRSASWHYQVDDKEAIQSFEHTAQCWAAGDGRGPGNMQSVHVEICINSDGDYVQAVKNGAALVKVLMDQMKLPISRVKQHWDWSGKNCPQQIRAGQKGIGWNDFLELVEGSGEQVAGEVVENKPSKPSTGKKTISQMADEVIAKKHGDGHDNRRKSLGISAAEYEKVRAEVNRRAGVDTSKPAAKPTKEYVQLPASAKTWRTYRTNVQPVAKNSDWSLTPSAFGGLEYEVLARPQKDVVTINTSRGRRNIYVGSNTSARIVRK</sequence>
<keyword evidence="13" id="KW-1185">Reference proteome</keyword>
<evidence type="ECO:0000256" key="10">
    <source>
        <dbReference type="SAM" id="MobiDB-lite"/>
    </source>
</evidence>
<dbReference type="EMBL" id="CP003923">
    <property type="protein sequence ID" value="AIC95428.1"/>
    <property type="molecule type" value="Genomic_DNA"/>
</dbReference>
<dbReference type="RefSeq" id="WP_051667591.1">
    <property type="nucleotide sequence ID" value="NZ_CP003923.1"/>
</dbReference>
<evidence type="ECO:0000256" key="2">
    <source>
        <dbReference type="ARBA" id="ARBA00007553"/>
    </source>
</evidence>
<proteinExistence type="inferred from homology"/>
<evidence type="ECO:0000256" key="8">
    <source>
        <dbReference type="ARBA" id="ARBA00030881"/>
    </source>
</evidence>
<evidence type="ECO:0000256" key="1">
    <source>
        <dbReference type="ARBA" id="ARBA00001561"/>
    </source>
</evidence>
<evidence type="ECO:0000256" key="7">
    <source>
        <dbReference type="ARBA" id="ARBA00023316"/>
    </source>
</evidence>
<dbReference type="eggNOG" id="COG5632">
    <property type="taxonomic scope" value="Bacteria"/>
</dbReference>
<evidence type="ECO:0000256" key="9">
    <source>
        <dbReference type="ARBA" id="ARBA00032390"/>
    </source>
</evidence>
<protein>
    <recommendedName>
        <fullName evidence="3">N-acetylmuramoyl-L-alanine amidase</fullName>
        <ecNumber evidence="3">3.5.1.28</ecNumber>
    </recommendedName>
    <alternativeName>
        <fullName evidence="9">Autolysin</fullName>
    </alternativeName>
    <alternativeName>
        <fullName evidence="8">Cell wall hydrolase</fullName>
    </alternativeName>
</protein>
<evidence type="ECO:0000313" key="12">
    <source>
        <dbReference type="EMBL" id="AIC95428.1"/>
    </source>
</evidence>
<dbReference type="InterPro" id="IPR036505">
    <property type="entry name" value="Amidase/PGRP_sf"/>
</dbReference>
<keyword evidence="5" id="KW-0749">Sporulation</keyword>
<feature type="compositionally biased region" description="Low complexity" evidence="10">
    <location>
        <begin position="9"/>
        <end position="23"/>
    </location>
</feature>
<dbReference type="GO" id="GO:0030420">
    <property type="term" value="P:establishment of competence for transformation"/>
    <property type="evidence" value="ECO:0007669"/>
    <property type="project" value="UniProtKB-KW"/>
</dbReference>
<dbReference type="SUPFAM" id="SSF55846">
    <property type="entry name" value="N-acetylmuramoyl-L-alanine amidase-like"/>
    <property type="match status" value="1"/>
</dbReference>
<reference evidence="12 13" key="1">
    <citation type="journal article" date="2014" name="Gene">
        <title>A comparative genomic analysis of the alkalitolerant soil bacterium Bacillus lehensis G1.</title>
        <authorList>
            <person name="Noor Y.M."/>
            <person name="Samsulrizal N.H."/>
            <person name="Jema'on N.A."/>
            <person name="Low K.O."/>
            <person name="Ramli A.N."/>
            <person name="Alias N.I."/>
            <person name="Damis S.I."/>
            <person name="Fuzi S.F."/>
            <person name="Isa M.N."/>
            <person name="Murad A.M."/>
            <person name="Raih M.F."/>
            <person name="Bakar F.D."/>
            <person name="Najimudin N."/>
            <person name="Mahadi N.M."/>
            <person name="Illias R.M."/>
        </authorList>
    </citation>
    <scope>NUCLEOTIDE SEQUENCE [LARGE SCALE GENOMIC DNA]</scope>
    <source>
        <strain evidence="12 13">G1</strain>
    </source>
</reference>
<dbReference type="InterPro" id="IPR051206">
    <property type="entry name" value="NAMLAA_amidase_2"/>
</dbReference>
<dbReference type="PANTHER" id="PTHR30417">
    <property type="entry name" value="N-ACETYLMURAMOYL-L-ALANINE AMIDASE AMID"/>
    <property type="match status" value="1"/>
</dbReference>
<dbReference type="KEGG" id="ble:BleG1_2864"/>
<dbReference type="SMART" id="SM00644">
    <property type="entry name" value="Ami_2"/>
    <property type="match status" value="1"/>
</dbReference>
<evidence type="ECO:0000313" key="13">
    <source>
        <dbReference type="Proteomes" id="UP000027142"/>
    </source>
</evidence>
<evidence type="ECO:0000256" key="6">
    <source>
        <dbReference type="ARBA" id="ARBA00023287"/>
    </source>
</evidence>
<dbReference type="GO" id="GO:0071555">
    <property type="term" value="P:cell wall organization"/>
    <property type="evidence" value="ECO:0007669"/>
    <property type="project" value="UniProtKB-KW"/>
</dbReference>
<dbReference type="GO" id="GO:0030435">
    <property type="term" value="P:sporulation resulting in formation of a cellular spore"/>
    <property type="evidence" value="ECO:0007669"/>
    <property type="project" value="UniProtKB-KW"/>
</dbReference>
<comment type="similarity">
    <text evidence="2">Belongs to the N-acetylmuramoyl-L-alanine amidase 2 family.</text>
</comment>
<dbReference type="Gene3D" id="3.40.80.10">
    <property type="entry name" value="Peptidoglycan recognition protein-like"/>
    <property type="match status" value="1"/>
</dbReference>
<keyword evidence="6" id="KW-0178">Competence</keyword>
<gene>
    <name evidence="12" type="ORF">BleG1_2864</name>
</gene>
<dbReference type="GO" id="GO:0009253">
    <property type="term" value="P:peptidoglycan catabolic process"/>
    <property type="evidence" value="ECO:0007669"/>
    <property type="project" value="InterPro"/>
</dbReference>
<keyword evidence="7" id="KW-0961">Cell wall biogenesis/degradation</keyword>
<dbReference type="HOGENOM" id="CLU_047675_1_2_9"/>
<feature type="domain" description="N-acetylmuramoyl-L-alanine amidase" evidence="11">
    <location>
        <begin position="17"/>
        <end position="153"/>
    </location>
</feature>